<dbReference type="PANTHER" id="PTHR33050:SF7">
    <property type="entry name" value="RIBONUCLEASE H"/>
    <property type="match status" value="1"/>
</dbReference>
<feature type="region of interest" description="Disordered" evidence="1">
    <location>
        <begin position="1347"/>
        <end position="1384"/>
    </location>
</feature>
<feature type="non-terminal residue" evidence="2">
    <location>
        <position position="3825"/>
    </location>
</feature>
<feature type="compositionally biased region" description="Basic and acidic residues" evidence="1">
    <location>
        <begin position="1363"/>
        <end position="1372"/>
    </location>
</feature>
<evidence type="ECO:0000313" key="3">
    <source>
        <dbReference type="Proteomes" id="UP000604046"/>
    </source>
</evidence>
<dbReference type="Proteomes" id="UP000604046">
    <property type="component" value="Unassembled WGS sequence"/>
</dbReference>
<dbReference type="PANTHER" id="PTHR33050">
    <property type="entry name" value="REVERSE TRANSCRIPTASE DOMAIN-CONTAINING PROTEIN"/>
    <property type="match status" value="1"/>
</dbReference>
<gene>
    <name evidence="2" type="ORF">SNAT2548_LOCUS8809</name>
</gene>
<feature type="compositionally biased region" description="Acidic residues" evidence="1">
    <location>
        <begin position="3084"/>
        <end position="3094"/>
    </location>
</feature>
<sequence>VVQSDRIAMAGPPPGPPAALTLPAGVSNDDALDYLDKNLTSDLLHILQECGVPLALQYKLGSDFKNVKRFAAYADSRTGVREALKTDHTLEPADQVTRAAVASVVSAWESCKEYSSKESELRAEAKVLGITRPVTQTERQAMRASFEATYGKVEESFEPSDDYVSTKMEEIENGELSASSLSEVTSRKQVKTMGLQTSVDTGGHVRIVKQRAKGVMPQNTEELRAVLRVEGTAFCYLASKYRNKVLFTGMNPTIWLDYANYLLGEKVYRMQIPTGSKGSGKQDQMTLRPPWTVMLTYEYELRKEAIKRAVRESRELRVTLKEVCDDPQLKEQFFTAPIALGGHRIKGDGWKGDGWKRQNAYPDFGGEQPWKWQKGGGAGQPNTGRQAHLLCILNFWMEDRLWSSLQESGCSCVPLIRKFYATPWHVACAVDDADDCAILIGQATEGLDQSDLEREGELLWTWISGQTDMLKRLQLKILSKARKVEAFVRDTPAASDVYSQQVSGSIELQKKVSRSQIRWLSGNTGSPAEAEKVAKKFWGMVLVQIMLEAKLPICDVPADTEEQRANFAFRALGVRRSKTLRNRARCWKKARQWFQNVKNVVFPKIAGDVLDYLVFLEQEVGTKTCIDEFMAALSVLEDAGQVPTPAQLSKDRLVVSASKSYMADLKEGRTSHKQAPPLTVSMLVALEIFVCAQENPTYGRCLAWACLICVWACMRVSDLQGIDVNRLFLYASGLKGVLTHTKTTGHDKKVAEVPFFIRRDANLSGQDWLDVGLKLWFSFGYRTRTYLVWQASPDLEEPVLKFARPEIISGYLRTVWSLLKVPRRIKVTDQTWQNSGTTLVPSACYLFWTGHSMRHVLPTLAATFGEPKERRDYLGRWHVGLQQSADYIHTCRQIVHDVQRLVCDHLSGGAPGYDEDELFDQLAAWLRGRGEDPDPLIRPFKILRSVNGHTVLNQRWPLLDNSAFGLVPEPPVEDIWEVTPSVADSFCKLCYRDQGADTLSSSSGDSSSTEIEEFSHLFSLSEVAGVLTCQQQREYLRVNVDSDFLYLLEEHGVDLALQYSVAQHYKNVRTFAVFADDRAAVRTAISADFGIRPDTAADRARIACLVTSWEAARLLREEEAKLKAEAKVLGMQKPLAASDRAAMRLALETVRGYAVTEAEEPAAEYLAHKLEQIENGEPTASYLDEVISRKEANSLQLQTVLDNQGRLRVTRQKPKGKLPQGTEDLRAKIRLEASTWVMLSAKCRGRAYLQELELSHFDRYLEYLLGDRCYTLQVSSAMPSSSMAGQDRHTLPVPWGVLLQYEYEMRKWAIKEAHKTGSSLATTLHEATRNTELKELHFTSQVALARRSGHDEQAQLPPLKWSRKGEKGDKGRGKGSGKTGSKTDGRIKVGDSWFDLVSKTPDGRELCYAFNIKRGCQNKGCKRVHAKADVRHYLQGLCEKHSVSLVLSELDICRDPTMDLLDDEVATRCLAEVRSNQWDVILVTICEAALEVRADFLLEHPEDLGRTKGGHVPASIWQLPEAQRLMSHERVFTFAIYQCRFHATSPKPTRFLTSITACRQMPFVGPPRFNSEERYLGPLPRFCGHKDHGSLLGKLSAGAWKATPAAAYPAALCAQISEWAFSVFDGGRPAAIPQVDTSGAGIIFRFDPVLLSSQQLGGEGAEGLAANMLSAGQAYESQLLRLSELLPDEDRVRESSVVIKGQRSFTTGAYCHHGKAGLRRNMASFPLSSELLAKLITTNFTGRPFTSMAFFRDIGQPLHKDTTNGSYDNLLLACSSFMDGGTRLVLAAYSISQDGLLADGDRKKLVDMGFEVPGLRKRGPECLTEDAVVETLGKGGALSKTTGEETLGKGGALSKTTVEDIPYSELQSGCEGPPMVGEFAGLKDEFVDGFGRSRVRRFVVDSFPDLARATFKLATGKWTGPLFDPKGLESLREDWFQMLPDPVRAREMIPNQPFYLRAIAQTLQILEDPDFRILEEGKYCFCNGVEVGHLEPIGPTPQVYRRRMKDQKYDESEWEPEMRNYRDGPGVEKALQAAFEKEELAGRMFPLSMSEARRRYPGDALRVAAQAVIPKPDNDFRVVHDGTHGVQVNNDVIMRDRLESPGAREVASLQRLGATSEERVFFGIVGDVSKAHRRFLHHPEHWGVLGCKTRADSSVVWLNRTGTFGVASAAYWFSRLIGLVGRLAFRVLLDTFIFMLIYADDLHVVSGGRERWINIWMMLALLSMQGTPFSDHKWRGGLHVDWVGYWIDYTRFHIGISEKRCRWISDCIDGLEKANWLVDVRRYHELHGRLGFMSKILIWIRPFLAPGYAWLAVVPKGAVLSLPNLVRCTLKFISSRLKAGCRTYPAGVGEKDLGELFRTDAACNENSVVLGGWFLHLGGEPSAAPWFQIILGREDVPWLFNEEGSAWASTSAELLASLVALHLLGRDFGELLGGPGVLRSCFSGGTDNKATEALSIKLLTTKVPLMFILMQYVDRCDHLGIRCHLSWRPRDANVEADQITKHCFDAFSAGRRLSVSWSEVDLSVLMPLLEFCNFRADLNAIKLDSQMGPMSGDCGVQVAWFTAAKFGVVSVITQPGSTGKSISRSRGSRPYFLERWCDAHAFELILREVDVKRSPNDDLSQSSLWENIFSELRAGQWDILICSPPCGTYSRARHRSVGSGSGPVPLRNCMHPWGLPWLSESNAALVKIANYFVKQCLEAIGYQCAANRFYIWEHPEDLGVTETGDVPASIWQLAEIRSLDGFTWAVHQCAFGALHPKPTRFLSNLPLAEQWSNGWPTFDADGGYTGPLTWCNHDWHESMMGWDVSSGTWRTAGSECYPPLLCSHLVDCITSSQKQTDLPETPADAETLAQSLLHRMDALAPDDLQPLAELLPREASHKAAGHQREGAFFAGAYARGGFVGLRSSCHSFPCSIKVLTAALRGAFPGQCFSTLVVFTNTLTAPHKDVHNAPFPNLLMPLSKFTAGQVWREDSEGDVYRTVAGQARPGRLLDVAAGPCLLDAHKYLHATEPWRGCRIVLVGFTVRHLHLLSPDQVALLAALGFVLPAADRARMGEHAPASVMVHKASGAAEANPSTKASQEVITVDSGDELPEETADTEPPFDPRTSRAFGQPLICRHDTGKRVFVDGFGLCSPGRWPPGQRGQLNSWEESLHAERMQRILRNFVLAELPDIRKSAFLLAAGRLESSPFTQSALDRLRGELAGTLPDPALALRVPDRQPFLLYLLAQSLRILGDPDWEILIQGTECFAEGVPLGDEEPLPRTPQVFARREKFRKLDASPFQAIMDNYTSAELSSEQLEEHFRADEQKGRMLPTTEGAVAQEYGPGQLLVAAMGAVEKPNGDIRPLHDGTHGVNLNNRIRILDKLETPGPDEVLEMVSLARDSGEAVFAISADISQAHRQVKVRRKDWPKMGCRSSSTSRTVWLNTVGTFGISSAAYWWSRLFGCIGRWVLRILTTLWHMEVVYVDDLHLVTAGDPKFLVLWMALAAYEAIGTPFAYHKFKGGIKVDFVGYHIAYDQWSAGLSSKRTKWIVGWINDLEAVSWMVVGRAMVEFTGRMTFVGRLLLWLKPFLAPLHSWCAVLARGTTARVPTMVYLSLIYIRKNLLLTHHLVPALRQAPFVTQSFRTDAKCERGRVVLGGWSLAKGNVPAKADWFSVEVTPTMAPWLFKEDGASEWASASAELLASYLALFAFGHLQAAGCRNVMLATIYGGTDNRSNPQAGAKGSSTKWPLMGLLMQMSETLLHSNLRVKLQWRPREENTEADDLTNGDFSKFDMSLRRPVSFSDLKLDLFEELMACYDEYEASKVALRERNPIREKASKKQKLAEKTPW</sequence>
<proteinExistence type="predicted"/>
<evidence type="ECO:0000313" key="2">
    <source>
        <dbReference type="EMBL" id="CAE7226421.1"/>
    </source>
</evidence>
<keyword evidence="3" id="KW-1185">Reference proteome</keyword>
<protein>
    <submittedName>
        <fullName evidence="2">Uncharacterized protein</fullName>
    </submittedName>
</protein>
<accession>A0A812KFR2</accession>
<comment type="caution">
    <text evidence="2">The sequence shown here is derived from an EMBL/GenBank/DDBJ whole genome shotgun (WGS) entry which is preliminary data.</text>
</comment>
<organism evidence="2 3">
    <name type="scientific">Symbiodinium natans</name>
    <dbReference type="NCBI Taxonomy" id="878477"/>
    <lineage>
        <taxon>Eukaryota</taxon>
        <taxon>Sar</taxon>
        <taxon>Alveolata</taxon>
        <taxon>Dinophyceae</taxon>
        <taxon>Suessiales</taxon>
        <taxon>Symbiodiniaceae</taxon>
        <taxon>Symbiodinium</taxon>
    </lineage>
</organism>
<dbReference type="InterPro" id="IPR052055">
    <property type="entry name" value="Hepadnavirus_pol/RT"/>
</dbReference>
<reference evidence="2" key="1">
    <citation type="submission" date="2021-02" db="EMBL/GenBank/DDBJ databases">
        <authorList>
            <person name="Dougan E. K."/>
            <person name="Rhodes N."/>
            <person name="Thang M."/>
            <person name="Chan C."/>
        </authorList>
    </citation>
    <scope>NUCLEOTIDE SEQUENCE</scope>
</reference>
<dbReference type="EMBL" id="CAJNDS010000667">
    <property type="protein sequence ID" value="CAE7226421.1"/>
    <property type="molecule type" value="Genomic_DNA"/>
</dbReference>
<feature type="region of interest" description="Disordered" evidence="1">
    <location>
        <begin position="3084"/>
        <end position="3106"/>
    </location>
</feature>
<evidence type="ECO:0000256" key="1">
    <source>
        <dbReference type="SAM" id="MobiDB-lite"/>
    </source>
</evidence>
<name>A0A812KFR2_9DINO</name>